<name>A0AAC8XL52_9ALTE</name>
<evidence type="ECO:0000313" key="3">
    <source>
        <dbReference type="Proteomes" id="UP000061468"/>
    </source>
</evidence>
<evidence type="ECO:0000313" key="2">
    <source>
        <dbReference type="EMBL" id="AMJ79410.1"/>
    </source>
</evidence>
<dbReference type="Pfam" id="PF06213">
    <property type="entry name" value="CobT"/>
    <property type="match status" value="1"/>
</dbReference>
<feature type="region of interest" description="Disordered" evidence="1">
    <location>
        <begin position="237"/>
        <end position="300"/>
    </location>
</feature>
<evidence type="ECO:0000256" key="1">
    <source>
        <dbReference type="SAM" id="MobiDB-lite"/>
    </source>
</evidence>
<protein>
    <recommendedName>
        <fullName evidence="4">VWFA domain-containing protein</fullName>
    </recommendedName>
</protein>
<dbReference type="EMBL" id="CP013928">
    <property type="protein sequence ID" value="AMJ79410.1"/>
    <property type="molecule type" value="Genomic_DNA"/>
</dbReference>
<dbReference type="Gene3D" id="3.40.50.410">
    <property type="entry name" value="von Willebrand factor, type A domain"/>
    <property type="match status" value="1"/>
</dbReference>
<dbReference type="InterPro" id="IPR006538">
    <property type="entry name" value="CobT"/>
</dbReference>
<dbReference type="PANTHER" id="PTHR41248:SF1">
    <property type="entry name" value="NORD PROTEIN"/>
    <property type="match status" value="1"/>
</dbReference>
<proteinExistence type="predicted"/>
<dbReference type="InterPro" id="IPR051928">
    <property type="entry name" value="NorD/CobT"/>
</dbReference>
<dbReference type="Proteomes" id="UP000061468">
    <property type="component" value="Chromosome"/>
</dbReference>
<dbReference type="AlphaFoldDB" id="A0AAC8XL52"/>
<dbReference type="GO" id="GO:0009236">
    <property type="term" value="P:cobalamin biosynthetic process"/>
    <property type="evidence" value="ECO:0007669"/>
    <property type="project" value="InterPro"/>
</dbReference>
<sequence length="613" mass="68672">MIVGQYSIPKSKIENTVSVLDTDASNKRSTDKALRYLKQISSMIAGRHNVKVHIVEKIKHNAFTSKDEIFIRNGGFTNPIYLKLVEGLIDHEAGHLKFSDFTYLRNQQFTPLELALFNAIEDVRMERLVKDLYPGTIRNLQGMCEVLVQRGGADYHTQPFMIKFQGYVMMYCRFHFNHDKCMKKPLYITRESLKEATSSEFINSLNRILDAVDAVVRCEDISPIIEQLIRLLESQKKEGETNDRNRSQEVSKGQANNGGGHQTSSVSSQDKSDGAVPQVGDETHEKPSSKGIPSSQKAPLSIPEQIEQGLSPDTPYQDSDLHDKARKTMNSMATEAAQSGCVDCFLTDRHYVTNPPLCNSYFDVLKSRRLMSKLAPVVKKAFYSMLPKPGEYKQRGNQLAPERFSHAIAGRAAVFKDAPIHRQPVAHIHIAVDCSQSMQGAGEANESPMLAANTAVFALANTLYQLPKINVQVDYFSSYKKVCFYRACEFKKRPQAGKFTVKPFGSTPTSEALREGIEQLMRNSVQMERKFLILVVDGDLPNDDEGIHRNNILSMLKLSRQVGVNVLCIALSTAHCHAFEDAGFMPNECLFIDSADQLPAAFEALTQQTVFNN</sequence>
<dbReference type="PANTHER" id="PTHR41248">
    <property type="entry name" value="NORD PROTEIN"/>
    <property type="match status" value="1"/>
</dbReference>
<dbReference type="InterPro" id="IPR036465">
    <property type="entry name" value="vWFA_dom_sf"/>
</dbReference>
<feature type="compositionally biased region" description="Basic and acidic residues" evidence="1">
    <location>
        <begin position="237"/>
        <end position="249"/>
    </location>
</feature>
<gene>
    <name evidence="2" type="ORF">AV942_14470</name>
</gene>
<dbReference type="RefSeq" id="WP_015067760.1">
    <property type="nucleotide sequence ID" value="NZ_CAXGIV010000042.1"/>
</dbReference>
<dbReference type="SUPFAM" id="SSF53300">
    <property type="entry name" value="vWA-like"/>
    <property type="match status" value="1"/>
</dbReference>
<organism evidence="2 3">
    <name type="scientific">Alteromonas mediterranea</name>
    <dbReference type="NCBI Taxonomy" id="314275"/>
    <lineage>
        <taxon>Bacteria</taxon>
        <taxon>Pseudomonadati</taxon>
        <taxon>Pseudomonadota</taxon>
        <taxon>Gammaproteobacteria</taxon>
        <taxon>Alteromonadales</taxon>
        <taxon>Alteromonadaceae</taxon>
        <taxon>Alteromonas/Salinimonas group</taxon>
        <taxon>Alteromonas</taxon>
    </lineage>
</organism>
<evidence type="ECO:0008006" key="4">
    <source>
        <dbReference type="Google" id="ProtNLM"/>
    </source>
</evidence>
<accession>A0AAC8XL52</accession>
<reference evidence="2 3" key="1">
    <citation type="submission" date="2015-12" db="EMBL/GenBank/DDBJ databases">
        <title>Intraspecies pangenome expansion in the marine bacterium Alteromonas.</title>
        <authorList>
            <person name="Lopez-Perez M."/>
            <person name="Rodriguez-Valera F."/>
        </authorList>
    </citation>
    <scope>NUCLEOTIDE SEQUENCE [LARGE SCALE GENOMIC DNA]</scope>
    <source>
        <strain evidence="2 3">UM8</strain>
    </source>
</reference>